<reference evidence="1" key="1">
    <citation type="submission" date="2022-02" db="EMBL/GenBank/DDBJ databases">
        <title>Plant Genome Project.</title>
        <authorList>
            <person name="Zhang R.-G."/>
        </authorList>
    </citation>
    <scope>NUCLEOTIDE SEQUENCE</scope>
    <source>
        <strain evidence="1">AT1</strain>
    </source>
</reference>
<dbReference type="EMBL" id="CM046388">
    <property type="protein sequence ID" value="KAI8574043.1"/>
    <property type="molecule type" value="Genomic_DNA"/>
</dbReference>
<proteinExistence type="predicted"/>
<keyword evidence="2" id="KW-1185">Reference proteome</keyword>
<protein>
    <submittedName>
        <fullName evidence="1">Uncharacterized protein</fullName>
    </submittedName>
</protein>
<evidence type="ECO:0000313" key="1">
    <source>
        <dbReference type="EMBL" id="KAI8574043.1"/>
    </source>
</evidence>
<sequence>MKEIFDDPKLNPSEREEEDHDEREEEGCESENKPKASESSSNTVSDDQEGDDDDRKKAISSGGVRPYMRSKVPRLRWTPDLHLCFLQAIDRLGGQQRATPKSVLQLMNVKGLNIAHVKSHLQMYRSKKIDNQGQVINGRGGHHTRRADGLAHNLWQPLVLDPEFRPDFRCREVSWSGHGNWTSRSCVTNERLHDLCADNGSTFTMEDNGKKETHEFSKDLKQYYWHGNEGESTDLINNSVVLDTSCSTNGGQNPNRSLKRKAQDMMTDELDLSLSLSMKSRQKEVKEMLWDEEVDSNLSLSLFSCAKKENGFHGFEFSIRKLAG</sequence>
<name>A0ACC0QBD1_RHOML</name>
<evidence type="ECO:0000313" key="2">
    <source>
        <dbReference type="Proteomes" id="UP001062846"/>
    </source>
</evidence>
<organism evidence="1 2">
    <name type="scientific">Rhododendron molle</name>
    <name type="common">Chinese azalea</name>
    <name type="synonym">Azalea mollis</name>
    <dbReference type="NCBI Taxonomy" id="49168"/>
    <lineage>
        <taxon>Eukaryota</taxon>
        <taxon>Viridiplantae</taxon>
        <taxon>Streptophyta</taxon>
        <taxon>Embryophyta</taxon>
        <taxon>Tracheophyta</taxon>
        <taxon>Spermatophyta</taxon>
        <taxon>Magnoliopsida</taxon>
        <taxon>eudicotyledons</taxon>
        <taxon>Gunneridae</taxon>
        <taxon>Pentapetalae</taxon>
        <taxon>asterids</taxon>
        <taxon>Ericales</taxon>
        <taxon>Ericaceae</taxon>
        <taxon>Ericoideae</taxon>
        <taxon>Rhodoreae</taxon>
        <taxon>Rhododendron</taxon>
    </lineage>
</organism>
<accession>A0ACC0QBD1</accession>
<gene>
    <name evidence="1" type="ORF">RHMOL_Rhmol01G0323900</name>
</gene>
<comment type="caution">
    <text evidence="1">The sequence shown here is derived from an EMBL/GenBank/DDBJ whole genome shotgun (WGS) entry which is preliminary data.</text>
</comment>
<dbReference type="Proteomes" id="UP001062846">
    <property type="component" value="Chromosome 1"/>
</dbReference>